<dbReference type="GO" id="GO:0006974">
    <property type="term" value="P:DNA damage response"/>
    <property type="evidence" value="ECO:0007669"/>
    <property type="project" value="TreeGrafter"/>
</dbReference>
<feature type="domain" description="PP4R3 EVH1-like" evidence="5">
    <location>
        <begin position="11"/>
        <end position="110"/>
    </location>
</feature>
<feature type="region of interest" description="Disordered" evidence="3">
    <location>
        <begin position="815"/>
        <end position="922"/>
    </location>
</feature>
<dbReference type="Pfam" id="PF04802">
    <property type="entry name" value="PP4R3"/>
    <property type="match status" value="1"/>
</dbReference>
<feature type="region of interest" description="Disordered" evidence="3">
    <location>
        <begin position="767"/>
        <end position="787"/>
    </location>
</feature>
<feature type="compositionally biased region" description="Low complexity" evidence="3">
    <location>
        <begin position="825"/>
        <end position="837"/>
    </location>
</feature>
<gene>
    <name evidence="6" type="ORF">AJ78_01232</name>
</gene>
<dbReference type="EMBL" id="LGRN01000026">
    <property type="protein sequence ID" value="OJD18761.1"/>
    <property type="molecule type" value="Genomic_DNA"/>
</dbReference>
<evidence type="ECO:0000313" key="7">
    <source>
        <dbReference type="Proteomes" id="UP000182235"/>
    </source>
</evidence>
<evidence type="ECO:0000256" key="2">
    <source>
        <dbReference type="ARBA" id="ARBA00023242"/>
    </source>
</evidence>
<comment type="subcellular location">
    <subcellularLocation>
        <location evidence="1">Nucleus</location>
    </subcellularLocation>
</comment>
<dbReference type="SUPFAM" id="SSF48371">
    <property type="entry name" value="ARM repeat"/>
    <property type="match status" value="1"/>
</dbReference>
<dbReference type="PANTHER" id="PTHR23318:SF0">
    <property type="entry name" value="SERINE_THREONINE-PROTEIN PHOSPHATASE 4 REGULATORY SUBUNIT 3"/>
    <property type="match status" value="1"/>
</dbReference>
<feature type="compositionally biased region" description="Polar residues" evidence="3">
    <location>
        <begin position="815"/>
        <end position="824"/>
    </location>
</feature>
<dbReference type="InterPro" id="IPR011993">
    <property type="entry name" value="PH-like_dom_sf"/>
</dbReference>
<name>A0A1J9PQP7_9EURO</name>
<dbReference type="Proteomes" id="UP000182235">
    <property type="component" value="Unassembled WGS sequence"/>
</dbReference>
<dbReference type="GO" id="GO:0072542">
    <property type="term" value="F:protein phosphatase activator activity"/>
    <property type="evidence" value="ECO:0007669"/>
    <property type="project" value="TreeGrafter"/>
</dbReference>
<dbReference type="InterPro" id="IPR016024">
    <property type="entry name" value="ARM-type_fold"/>
</dbReference>
<feature type="domain" description="Serine/threonine-protein phosphatase 4 regulatory subunit 3-like central" evidence="4">
    <location>
        <begin position="144"/>
        <end position="642"/>
    </location>
</feature>
<dbReference type="AlphaFoldDB" id="A0A1J9PQP7"/>
<feature type="compositionally biased region" description="Low complexity" evidence="3">
    <location>
        <begin position="941"/>
        <end position="951"/>
    </location>
</feature>
<feature type="compositionally biased region" description="Low complexity" evidence="3">
    <location>
        <begin position="861"/>
        <end position="879"/>
    </location>
</feature>
<dbReference type="STRING" id="1447872.A0A1J9PQP7"/>
<dbReference type="GO" id="GO:0030289">
    <property type="term" value="C:protein phosphatase 4 complex"/>
    <property type="evidence" value="ECO:0007669"/>
    <property type="project" value="TreeGrafter"/>
</dbReference>
<keyword evidence="2" id="KW-0539">Nucleus</keyword>
<keyword evidence="7" id="KW-1185">Reference proteome</keyword>
<dbReference type="Gene3D" id="2.30.29.30">
    <property type="entry name" value="Pleckstrin-homology domain (PH domain)/Phosphotyrosine-binding domain (PTB)"/>
    <property type="match status" value="1"/>
</dbReference>
<evidence type="ECO:0000256" key="1">
    <source>
        <dbReference type="ARBA" id="ARBA00004123"/>
    </source>
</evidence>
<accession>A0A1J9PQP7</accession>
<dbReference type="OrthoDB" id="27483at2759"/>
<feature type="compositionally biased region" description="Acidic residues" evidence="3">
    <location>
        <begin position="778"/>
        <end position="787"/>
    </location>
</feature>
<dbReference type="Pfam" id="PF22972">
    <property type="entry name" value="EVH1_PP4R3"/>
    <property type="match status" value="1"/>
</dbReference>
<evidence type="ECO:0000259" key="5">
    <source>
        <dbReference type="Pfam" id="PF22972"/>
    </source>
</evidence>
<evidence type="ECO:0000256" key="3">
    <source>
        <dbReference type="SAM" id="MobiDB-lite"/>
    </source>
</evidence>
<feature type="region of interest" description="Disordered" evidence="3">
    <location>
        <begin position="941"/>
        <end position="1029"/>
    </location>
</feature>
<reference evidence="6 7" key="1">
    <citation type="submission" date="2015-07" db="EMBL/GenBank/DDBJ databases">
        <title>Emmonsia species relationships and genome sequence.</title>
        <authorList>
            <consortium name="The Broad Institute Genomics Platform"/>
            <person name="Cuomo C.A."/>
            <person name="Munoz J.F."/>
            <person name="Imamovic A."/>
            <person name="Priest M.E."/>
            <person name="Young S."/>
            <person name="Clay O.K."/>
            <person name="McEwen J.G."/>
        </authorList>
    </citation>
    <scope>NUCLEOTIDE SEQUENCE [LARGE SCALE GENOMIC DNA]</scope>
    <source>
        <strain evidence="6 7">UAMH 9510</strain>
    </source>
</reference>
<dbReference type="VEuPathDB" id="FungiDB:AJ78_01232"/>
<evidence type="ECO:0000313" key="6">
    <source>
        <dbReference type="EMBL" id="OJD18761.1"/>
    </source>
</evidence>
<proteinExistence type="predicted"/>
<comment type="caution">
    <text evidence="6">The sequence shown here is derived from an EMBL/GenBank/DDBJ whole genome shotgun (WGS) entry which is preliminary data.</text>
</comment>
<dbReference type="GO" id="GO:0005654">
    <property type="term" value="C:nucleoplasm"/>
    <property type="evidence" value="ECO:0007669"/>
    <property type="project" value="TreeGrafter"/>
</dbReference>
<sequence>MAVVAPPPNDRKRVKVYELRDNDWFDRGTGLCSAQVIDDEPRIYVESEDEPDRMLLESRIRRDDGYQKQQETLIVWTEPSGTDMALSFQEAEGCAVIWEFVSNVQRQMISFTGPDDSLSDDALDASFSNPIVLPPPELGNLAEIEQRIRHASIGPGRDSLTKFLVREEYLVKLLPLVSDAEDLESLPDLHRLCNIMKSIILLNDNTLIELVVSDHVISGVVGALEYDPDFPTHKANHRQYLNDRNRYKEVVPIKDPIILRKIRHTWRLQYLKDVILARILDDPTFSVLNSLIFFNQVDIVQHLQSNTPFLNELFAVFNPKNIDNKRKEDAVQFLHQCAAIAKNLQAPARANLFANFISHGLFSVIAFAVKHPNPALRTTGIDILVALLDHDPLMMRGYMLKAVNENKVPLTDTLIDLLHAETDLGVKNQLADAIKVLLDPQVPIQDPMSRAGAEFLTKMRAQNPLPETFVQNHFDESAKRLFAPLKQLESRQAINDLTFQEVSLYSHLVDILTFYIRQHYLRCRGFMHGESLTPRVAQLLTVPQKHLKLTALKFFRTLISLQDTFYLAQMTHHNIFELILNIVYETMPRDNLLNSACLELFEFVKRENIKTIIIHVVEKYREILKNITYVDTFQNLILRYDQLQGYGAAAEVDVTLFSQDESAGAPRMLINGGQRWHGVREMDAAEEEYFDTSDDEEDEVCFSSRELEHGEEEERDMSAKFNQAHSSYHDGTSILIVDYQQDKQQRMDTAATNANANAAKAVPVNGSASPVVKPLVDYPDDDDDDAMDVNVQEKPEQQLAQLQPANPLLTSIDQLQSQTEPESISTTTPYHPTTTSHRLPPHRYTEKRRREEDDDDDELVKLSSGTKRRSSSLSSIGSPGSIGIGIGSLRKKKSFSGLGKNDEHGNVDEGPLRTSTTTGGAAGGRKIAINLNLSTLKAGTAAGGNAAADTGPEPRIGTGTGTGTSAKAGSAVSDPPIAKRQEDTLETTESTTGGSGVVAGDGSDGGGDGDGGSNGDSGGREASVDVSTA</sequence>
<feature type="compositionally biased region" description="Gly residues" evidence="3">
    <location>
        <begin position="993"/>
        <end position="1017"/>
    </location>
</feature>
<feature type="compositionally biased region" description="Basic and acidic residues" evidence="3">
    <location>
        <begin position="900"/>
        <end position="911"/>
    </location>
</feature>
<dbReference type="InterPro" id="IPR006887">
    <property type="entry name" value="P4R3-like_central_dom"/>
</dbReference>
<protein>
    <submittedName>
        <fullName evidence="6">Uncharacterized protein</fullName>
    </submittedName>
</protein>
<dbReference type="InterPro" id="IPR055236">
    <property type="entry name" value="EVH1_PP4R3"/>
</dbReference>
<dbReference type="InterPro" id="IPR051137">
    <property type="entry name" value="PP4R3-like"/>
</dbReference>
<evidence type="ECO:0000259" key="4">
    <source>
        <dbReference type="Pfam" id="PF04802"/>
    </source>
</evidence>
<dbReference type="PANTHER" id="PTHR23318">
    <property type="entry name" value="ATP SYNTHASE GAMMA-RELATED"/>
    <property type="match status" value="1"/>
</dbReference>
<organism evidence="6 7">
    <name type="scientific">Emergomyces pasteurianus Ep9510</name>
    <dbReference type="NCBI Taxonomy" id="1447872"/>
    <lineage>
        <taxon>Eukaryota</taxon>
        <taxon>Fungi</taxon>
        <taxon>Dikarya</taxon>
        <taxon>Ascomycota</taxon>
        <taxon>Pezizomycotina</taxon>
        <taxon>Eurotiomycetes</taxon>
        <taxon>Eurotiomycetidae</taxon>
        <taxon>Onygenales</taxon>
        <taxon>Ajellomycetaceae</taxon>
        <taxon>Emergomyces</taxon>
    </lineage>
</organism>